<evidence type="ECO:0000259" key="9">
    <source>
        <dbReference type="Pfam" id="PF01694"/>
    </source>
</evidence>
<name>A0A1I6TYE2_9FLAO</name>
<organism evidence="10 11">
    <name type="scientific">Zhouia amylolytica</name>
    <dbReference type="NCBI Taxonomy" id="376730"/>
    <lineage>
        <taxon>Bacteria</taxon>
        <taxon>Pseudomonadati</taxon>
        <taxon>Bacteroidota</taxon>
        <taxon>Flavobacteriia</taxon>
        <taxon>Flavobacteriales</taxon>
        <taxon>Flavobacteriaceae</taxon>
        <taxon>Zhouia</taxon>
    </lineage>
</organism>
<feature type="transmembrane region" description="Helical" evidence="8">
    <location>
        <begin position="164"/>
        <end position="183"/>
    </location>
</feature>
<evidence type="ECO:0000313" key="11">
    <source>
        <dbReference type="Proteomes" id="UP000183209"/>
    </source>
</evidence>
<feature type="domain" description="Peptidase S54 rhomboid" evidence="9">
    <location>
        <begin position="54"/>
        <end position="183"/>
    </location>
</feature>
<keyword evidence="6 8" id="KW-1133">Transmembrane helix</keyword>
<protein>
    <submittedName>
        <fullName evidence="10">Membrane associated serine protease, rhomboid family</fullName>
    </submittedName>
</protein>
<keyword evidence="3 10" id="KW-0645">Protease</keyword>
<dbReference type="PANTHER" id="PTHR43066">
    <property type="entry name" value="RHOMBOID-RELATED PROTEIN"/>
    <property type="match status" value="1"/>
</dbReference>
<evidence type="ECO:0000256" key="1">
    <source>
        <dbReference type="ARBA" id="ARBA00004141"/>
    </source>
</evidence>
<dbReference type="OrthoDB" id="465874at2"/>
<dbReference type="AlphaFoldDB" id="A0A1I6TYE2"/>
<keyword evidence="5" id="KW-0378">Hydrolase</keyword>
<feature type="transmembrane region" description="Helical" evidence="8">
    <location>
        <begin position="112"/>
        <end position="129"/>
    </location>
</feature>
<proteinExistence type="inferred from homology"/>
<dbReference type="RefSeq" id="WP_074978875.1">
    <property type="nucleotide sequence ID" value="NZ_FPAG01000006.1"/>
</dbReference>
<feature type="transmembrane region" description="Helical" evidence="8">
    <location>
        <begin position="12"/>
        <end position="30"/>
    </location>
</feature>
<evidence type="ECO:0000256" key="5">
    <source>
        <dbReference type="ARBA" id="ARBA00022801"/>
    </source>
</evidence>
<dbReference type="Gene3D" id="1.20.1540.10">
    <property type="entry name" value="Rhomboid-like"/>
    <property type="match status" value="1"/>
</dbReference>
<accession>A0A1I6TYE2</accession>
<evidence type="ECO:0000256" key="4">
    <source>
        <dbReference type="ARBA" id="ARBA00022692"/>
    </source>
</evidence>
<evidence type="ECO:0000313" key="10">
    <source>
        <dbReference type="EMBL" id="SFS94221.1"/>
    </source>
</evidence>
<dbReference type="EMBL" id="FPAG01000006">
    <property type="protein sequence ID" value="SFS94221.1"/>
    <property type="molecule type" value="Genomic_DNA"/>
</dbReference>
<sequence length="256" mass="29924">MKRDYDFKFDTSVIALPLFFVLFIWLVYWFEIRFGYDFTSYGVYPRTFKGLRGVLFSPFIHSSIEHLYNNTIPSFVMLMAVRYFYRDITIKVIVIGIIASGVLTWLIGRPSYHIGASGLIYALVSFVFFKGVITRYFRLVALSLIVVFLYGSFLWYLFPIEDGISWEGHLSGFVVGLLMALFIKRSIPLATKYKWEEDGYQEDNDPFLRHFDEHGNFIPSSELDKDVDSNTHTLEAGTRIHYHYTRKKEIGEDDQL</sequence>
<evidence type="ECO:0000256" key="8">
    <source>
        <dbReference type="SAM" id="Phobius"/>
    </source>
</evidence>
<evidence type="ECO:0000256" key="3">
    <source>
        <dbReference type="ARBA" id="ARBA00022670"/>
    </source>
</evidence>
<reference evidence="10 11" key="1">
    <citation type="submission" date="2016-10" db="EMBL/GenBank/DDBJ databases">
        <authorList>
            <person name="de Groot N.N."/>
        </authorList>
    </citation>
    <scope>NUCLEOTIDE SEQUENCE [LARGE SCALE GENOMIC DNA]</scope>
    <source>
        <strain evidence="10 11">CGMCC 1.6114</strain>
    </source>
</reference>
<comment type="subcellular location">
    <subcellularLocation>
        <location evidence="1">Membrane</location>
        <topology evidence="1">Multi-pass membrane protein</topology>
    </subcellularLocation>
</comment>
<dbReference type="InterPro" id="IPR022764">
    <property type="entry name" value="Peptidase_S54_rhomboid_dom"/>
</dbReference>
<dbReference type="PANTHER" id="PTHR43066:SF1">
    <property type="entry name" value="RHOMBOID PROTEIN 2"/>
    <property type="match status" value="1"/>
</dbReference>
<feature type="transmembrane region" description="Helical" evidence="8">
    <location>
        <begin position="136"/>
        <end position="158"/>
    </location>
</feature>
<comment type="similarity">
    <text evidence="2">Belongs to the peptidase S54 family.</text>
</comment>
<evidence type="ECO:0000256" key="2">
    <source>
        <dbReference type="ARBA" id="ARBA00009045"/>
    </source>
</evidence>
<evidence type="ECO:0000256" key="7">
    <source>
        <dbReference type="ARBA" id="ARBA00023136"/>
    </source>
</evidence>
<keyword evidence="4 8" id="KW-0812">Transmembrane</keyword>
<dbReference type="SUPFAM" id="SSF144091">
    <property type="entry name" value="Rhomboid-like"/>
    <property type="match status" value="1"/>
</dbReference>
<dbReference type="Proteomes" id="UP000183209">
    <property type="component" value="Unassembled WGS sequence"/>
</dbReference>
<dbReference type="InterPro" id="IPR035952">
    <property type="entry name" value="Rhomboid-like_sf"/>
</dbReference>
<dbReference type="GO" id="GO:0006508">
    <property type="term" value="P:proteolysis"/>
    <property type="evidence" value="ECO:0007669"/>
    <property type="project" value="UniProtKB-KW"/>
</dbReference>
<feature type="transmembrane region" description="Helical" evidence="8">
    <location>
        <begin position="88"/>
        <end position="106"/>
    </location>
</feature>
<dbReference type="GO" id="GO:0016020">
    <property type="term" value="C:membrane"/>
    <property type="evidence" value="ECO:0007669"/>
    <property type="project" value="UniProtKB-SubCell"/>
</dbReference>
<dbReference type="GO" id="GO:0004252">
    <property type="term" value="F:serine-type endopeptidase activity"/>
    <property type="evidence" value="ECO:0007669"/>
    <property type="project" value="InterPro"/>
</dbReference>
<keyword evidence="7 8" id="KW-0472">Membrane</keyword>
<evidence type="ECO:0000256" key="6">
    <source>
        <dbReference type="ARBA" id="ARBA00022989"/>
    </source>
</evidence>
<gene>
    <name evidence="10" type="ORF">SAMN04487906_2232</name>
</gene>
<dbReference type="Pfam" id="PF01694">
    <property type="entry name" value="Rhomboid"/>
    <property type="match status" value="1"/>
</dbReference>